<dbReference type="Proteomes" id="UP000046393">
    <property type="component" value="Unplaced"/>
</dbReference>
<dbReference type="AlphaFoldDB" id="A0A0N5AQR5"/>
<organism evidence="2 3">
    <name type="scientific">Syphacia muris</name>
    <dbReference type="NCBI Taxonomy" id="451379"/>
    <lineage>
        <taxon>Eukaryota</taxon>
        <taxon>Metazoa</taxon>
        <taxon>Ecdysozoa</taxon>
        <taxon>Nematoda</taxon>
        <taxon>Chromadorea</taxon>
        <taxon>Rhabditida</taxon>
        <taxon>Spirurina</taxon>
        <taxon>Oxyuridomorpha</taxon>
        <taxon>Oxyuroidea</taxon>
        <taxon>Oxyuridae</taxon>
        <taxon>Syphacia</taxon>
    </lineage>
</organism>
<keyword evidence="2" id="KW-1185">Reference proteome</keyword>
<feature type="compositionally biased region" description="Basic residues" evidence="1">
    <location>
        <begin position="8"/>
        <end position="20"/>
    </location>
</feature>
<dbReference type="WBParaSite" id="SMUV_0000703901-mRNA-1">
    <property type="protein sequence ID" value="SMUV_0000703901-mRNA-1"/>
    <property type="gene ID" value="SMUV_0000703901"/>
</dbReference>
<evidence type="ECO:0000256" key="1">
    <source>
        <dbReference type="SAM" id="MobiDB-lite"/>
    </source>
</evidence>
<proteinExistence type="predicted"/>
<name>A0A0N5AQR5_9BILA</name>
<reference evidence="3" key="1">
    <citation type="submission" date="2017-02" db="UniProtKB">
        <authorList>
            <consortium name="WormBaseParasite"/>
        </authorList>
    </citation>
    <scope>IDENTIFICATION</scope>
</reference>
<accession>A0A0N5AQR5</accession>
<feature type="region of interest" description="Disordered" evidence="1">
    <location>
        <begin position="1"/>
        <end position="29"/>
    </location>
</feature>
<protein>
    <submittedName>
        <fullName evidence="3">Uncharacterized protein</fullName>
    </submittedName>
</protein>
<evidence type="ECO:0000313" key="3">
    <source>
        <dbReference type="WBParaSite" id="SMUV_0000703901-mRNA-1"/>
    </source>
</evidence>
<sequence length="75" mass="8636">MYDERPRREHHSHHRSRSPRSSRSGSDIWRGKCGIGSTDSFLSEAKSILLNGRQIRLNLFGFSMRIQCRTVSDSS</sequence>
<evidence type="ECO:0000313" key="2">
    <source>
        <dbReference type="Proteomes" id="UP000046393"/>
    </source>
</evidence>